<dbReference type="AlphaFoldDB" id="A0A3E1Y2U5"/>
<evidence type="ECO:0000313" key="1">
    <source>
        <dbReference type="EMBL" id="RFS18974.1"/>
    </source>
</evidence>
<gene>
    <name evidence="1" type="ORF">DVR12_25565</name>
</gene>
<reference evidence="1 2" key="1">
    <citation type="submission" date="2018-07" db="EMBL/GenBank/DDBJ databases">
        <title>Chitinophaga K2CV101002-2 sp. nov., isolated from a monsoon evergreen broad-leaved forest soil.</title>
        <authorList>
            <person name="Lv Y."/>
        </authorList>
    </citation>
    <scope>NUCLEOTIDE SEQUENCE [LARGE SCALE GENOMIC DNA]</scope>
    <source>
        <strain evidence="1 2">GDMCC 1.1288</strain>
    </source>
</reference>
<dbReference type="EMBL" id="QPMM01000017">
    <property type="protein sequence ID" value="RFS18974.1"/>
    <property type="molecule type" value="Genomic_DNA"/>
</dbReference>
<proteinExistence type="predicted"/>
<comment type="caution">
    <text evidence="1">The sequence shown here is derived from an EMBL/GenBank/DDBJ whole genome shotgun (WGS) entry which is preliminary data.</text>
</comment>
<accession>A0A3E1Y2U5</accession>
<dbReference type="RefSeq" id="WP_116978652.1">
    <property type="nucleotide sequence ID" value="NZ_QPMM01000017.1"/>
</dbReference>
<evidence type="ECO:0000313" key="2">
    <source>
        <dbReference type="Proteomes" id="UP000260644"/>
    </source>
</evidence>
<sequence length="205" mass="23895">MENFELTPEEGELVASTHFIELKNSAIGKVILLMGELQRALEDWEKTNEFPFEAHWKHLGGKISKGEQYKGLPWVMLDYPRYFSKAEIFAFRTMFWWGHYFIATLHISGGVKEQFHTALEDAYEDLKAGGFQVYVQENPWEHDFENSNYCYIDTLSFKDWKKLISRNDFIKLAKRFEIGQWGELISGVVKAYATLLNTLNGKTGF</sequence>
<protein>
    <submittedName>
        <fullName evidence="1">Uncharacterized protein</fullName>
    </submittedName>
</protein>
<name>A0A3E1Y2U5_9BACT</name>
<dbReference type="Proteomes" id="UP000260644">
    <property type="component" value="Unassembled WGS sequence"/>
</dbReference>
<dbReference type="OrthoDB" id="2575320at2"/>
<organism evidence="1 2">
    <name type="scientific">Chitinophaga silvatica</name>
    <dbReference type="NCBI Taxonomy" id="2282649"/>
    <lineage>
        <taxon>Bacteria</taxon>
        <taxon>Pseudomonadati</taxon>
        <taxon>Bacteroidota</taxon>
        <taxon>Chitinophagia</taxon>
        <taxon>Chitinophagales</taxon>
        <taxon>Chitinophagaceae</taxon>
        <taxon>Chitinophaga</taxon>
    </lineage>
</organism>
<keyword evidence="2" id="KW-1185">Reference proteome</keyword>